<accession>A0A8J4PXC8</accession>
<feature type="region of interest" description="Disordered" evidence="5">
    <location>
        <begin position="515"/>
        <end position="554"/>
    </location>
</feature>
<evidence type="ECO:0000313" key="7">
    <source>
        <dbReference type="Proteomes" id="UP000695562"/>
    </source>
</evidence>
<evidence type="ECO:0000313" key="6">
    <source>
        <dbReference type="EMBL" id="KAF2075020.1"/>
    </source>
</evidence>
<dbReference type="PANTHER" id="PTHR22710:SF2">
    <property type="entry name" value="X-RAY RADIATION RESISTANCE-ASSOCIATED PROTEIN 1"/>
    <property type="match status" value="1"/>
</dbReference>
<dbReference type="OrthoDB" id="1687175at2759"/>
<dbReference type="GO" id="GO:0005737">
    <property type="term" value="C:cytoplasm"/>
    <property type="evidence" value="ECO:0007669"/>
    <property type="project" value="UniProtKB-SubCell"/>
</dbReference>
<dbReference type="PANTHER" id="PTHR22710">
    <property type="entry name" value="X-RAY RADIATION RESISTANCE ASSOCIATED PROTEIN 1 XRRA1"/>
    <property type="match status" value="1"/>
</dbReference>
<dbReference type="PROSITE" id="PS51450">
    <property type="entry name" value="LRR"/>
    <property type="match status" value="3"/>
</dbReference>
<keyword evidence="3" id="KW-0433">Leucine-rich repeat</keyword>
<gene>
    <name evidence="6" type="ORF">CYY_003672</name>
</gene>
<dbReference type="GO" id="GO:0005634">
    <property type="term" value="C:nucleus"/>
    <property type="evidence" value="ECO:0007669"/>
    <property type="project" value="TreeGrafter"/>
</dbReference>
<evidence type="ECO:0000256" key="2">
    <source>
        <dbReference type="ARBA" id="ARBA00022490"/>
    </source>
</evidence>
<comment type="caution">
    <text evidence="6">The sequence shown here is derived from an EMBL/GenBank/DDBJ whole genome shotgun (WGS) entry which is preliminary data.</text>
</comment>
<evidence type="ECO:0000256" key="3">
    <source>
        <dbReference type="ARBA" id="ARBA00022614"/>
    </source>
</evidence>
<feature type="compositionally biased region" description="Basic residues" evidence="5">
    <location>
        <begin position="19"/>
        <end position="29"/>
    </location>
</feature>
<dbReference type="SMART" id="SM00369">
    <property type="entry name" value="LRR_TYP"/>
    <property type="match status" value="3"/>
</dbReference>
<reference evidence="6" key="1">
    <citation type="submission" date="2020-01" db="EMBL/GenBank/DDBJ databases">
        <title>Development of genomics and gene disruption for Polysphondylium violaceum indicates a role for the polyketide synthase stlB in stalk morphogenesis.</title>
        <authorList>
            <person name="Narita B."/>
            <person name="Kawabe Y."/>
            <person name="Kin K."/>
            <person name="Saito T."/>
            <person name="Gibbs R."/>
            <person name="Kuspa A."/>
            <person name="Muzny D."/>
            <person name="Queller D."/>
            <person name="Richards S."/>
            <person name="Strassman J."/>
            <person name="Sucgang R."/>
            <person name="Worley K."/>
            <person name="Schaap P."/>
        </authorList>
    </citation>
    <scope>NUCLEOTIDE SEQUENCE</scope>
    <source>
        <strain evidence="6">QSvi11</strain>
    </source>
</reference>
<keyword evidence="4" id="KW-0677">Repeat</keyword>
<dbReference type="AlphaFoldDB" id="A0A8J4PXC8"/>
<comment type="subcellular location">
    <subcellularLocation>
        <location evidence="1">Cytoplasm</location>
    </subcellularLocation>
</comment>
<evidence type="ECO:0000256" key="5">
    <source>
        <dbReference type="SAM" id="MobiDB-lite"/>
    </source>
</evidence>
<feature type="compositionally biased region" description="Polar residues" evidence="5">
    <location>
        <begin position="544"/>
        <end position="554"/>
    </location>
</feature>
<keyword evidence="7" id="KW-1185">Reference proteome</keyword>
<dbReference type="Pfam" id="PF13855">
    <property type="entry name" value="LRR_8"/>
    <property type="match status" value="1"/>
</dbReference>
<dbReference type="Gene3D" id="3.80.10.10">
    <property type="entry name" value="Ribonuclease Inhibitor"/>
    <property type="match status" value="2"/>
</dbReference>
<evidence type="ECO:0000256" key="1">
    <source>
        <dbReference type="ARBA" id="ARBA00004496"/>
    </source>
</evidence>
<dbReference type="SUPFAM" id="SSF52058">
    <property type="entry name" value="L domain-like"/>
    <property type="match status" value="1"/>
</dbReference>
<protein>
    <recommendedName>
        <fullName evidence="8">Leucine-rich repeat-containing protein</fullName>
    </recommendedName>
</protein>
<dbReference type="EMBL" id="AJWJ01000118">
    <property type="protein sequence ID" value="KAF2075020.1"/>
    <property type="molecule type" value="Genomic_DNA"/>
</dbReference>
<sequence length="649" mass="74484">MIDSNNLIKDIYYKQQQQNHHHHQQHHHNQQQEQDSDDLVYYKSANMMTIDESLDADTESEYINKELEIQKYIENKKIFKKRYSSSTSSPVSITYLQTIDSNTIDSMDNYNQYHSYQQQQQQQHHHSIQIDQYQYLQQEQYLTNNIYPSSSYESSNDIDFENQTPYKLSSLDSSINTPIPLSSSLSSSKPSLQYYNSSTSTPLSSISTPSPSSKRSSLSKSSTILYSKSPQTKMPFLSHSKSISSIQTIPIPSQIIATPRMKIKKAPSFSGFPQQDEMILLDYYFIMTYTKAKDNHNVVALELPNLHIKSVNNENFDLFDKLSYLDLNNNHVKFNTLSNFPNLCELYLSNNLIKNLEFKDGFNHLKKLDLSNNSIESNHIYQLMKIKSLVCLNLSFNQIKILPQDMSSFTNLETLYLENNFLTIKTTMDSLSTIPNLRLLNLNGNQWDRILPISGCFQSLCELSLCNNFISNLISIGNLYHTSYPLLTRVQLSGNPLKSTNFNFQVTKTIQLITDPPVSSKSSPVRNKTPSSFPKENRKKLTVKSPSQPSMTPQANNSINYNYFNNNNSGCRSVLQSPVTFMENDHFQSTHPLSKSTPPTINNTINSFQDLNLTDSNFTPYKPPMNFKTAQRFNHNIGSSEDYMDYSTN</sequence>
<organism evidence="6 7">
    <name type="scientific">Polysphondylium violaceum</name>
    <dbReference type="NCBI Taxonomy" id="133409"/>
    <lineage>
        <taxon>Eukaryota</taxon>
        <taxon>Amoebozoa</taxon>
        <taxon>Evosea</taxon>
        <taxon>Eumycetozoa</taxon>
        <taxon>Dictyostelia</taxon>
        <taxon>Dictyosteliales</taxon>
        <taxon>Dictyosteliaceae</taxon>
        <taxon>Polysphondylium</taxon>
    </lineage>
</organism>
<dbReference type="Proteomes" id="UP000695562">
    <property type="component" value="Unassembled WGS sequence"/>
</dbReference>
<feature type="compositionally biased region" description="Polar residues" evidence="5">
    <location>
        <begin position="515"/>
        <end position="534"/>
    </location>
</feature>
<proteinExistence type="predicted"/>
<dbReference type="InterPro" id="IPR003591">
    <property type="entry name" value="Leu-rich_rpt_typical-subtyp"/>
</dbReference>
<evidence type="ECO:0000256" key="4">
    <source>
        <dbReference type="ARBA" id="ARBA00022737"/>
    </source>
</evidence>
<evidence type="ECO:0008006" key="8">
    <source>
        <dbReference type="Google" id="ProtNLM"/>
    </source>
</evidence>
<dbReference type="InterPro" id="IPR001611">
    <property type="entry name" value="Leu-rich_rpt"/>
</dbReference>
<dbReference type="InterPro" id="IPR032675">
    <property type="entry name" value="LRR_dom_sf"/>
</dbReference>
<keyword evidence="2" id="KW-0963">Cytoplasm</keyword>
<feature type="region of interest" description="Disordered" evidence="5">
    <location>
        <begin position="16"/>
        <end position="35"/>
    </location>
</feature>
<name>A0A8J4PXC8_9MYCE</name>
<feature type="region of interest" description="Disordered" evidence="5">
    <location>
        <begin position="197"/>
        <end position="221"/>
    </location>
</feature>